<gene>
    <name evidence="1" type="ORF">HOLleu_18881</name>
</gene>
<keyword evidence="2" id="KW-1185">Reference proteome</keyword>
<name>A0A9Q1H9S5_HOLLE</name>
<dbReference type="EMBL" id="JAIZAY010000008">
    <property type="protein sequence ID" value="KAJ8037935.1"/>
    <property type="molecule type" value="Genomic_DNA"/>
</dbReference>
<organism evidence="1 2">
    <name type="scientific">Holothuria leucospilota</name>
    <name type="common">Black long sea cucumber</name>
    <name type="synonym">Mertensiothuria leucospilota</name>
    <dbReference type="NCBI Taxonomy" id="206669"/>
    <lineage>
        <taxon>Eukaryota</taxon>
        <taxon>Metazoa</taxon>
        <taxon>Echinodermata</taxon>
        <taxon>Eleutherozoa</taxon>
        <taxon>Echinozoa</taxon>
        <taxon>Holothuroidea</taxon>
        <taxon>Aspidochirotacea</taxon>
        <taxon>Aspidochirotida</taxon>
        <taxon>Holothuriidae</taxon>
        <taxon>Holothuria</taxon>
    </lineage>
</organism>
<reference evidence="1" key="1">
    <citation type="submission" date="2021-10" db="EMBL/GenBank/DDBJ databases">
        <title>Tropical sea cucumber genome reveals ecological adaptation and Cuvierian tubules defense mechanism.</title>
        <authorList>
            <person name="Chen T."/>
        </authorList>
    </citation>
    <scope>NUCLEOTIDE SEQUENCE</scope>
    <source>
        <strain evidence="1">Nanhai2018</strain>
        <tissue evidence="1">Muscle</tissue>
    </source>
</reference>
<sequence length="161" mass="19045">MFFWAPWYKKDIILIENVQRRVTKLVSNLRNYSYVDRLQKLNLPSITYRRLRGDLIEVYKYTHNYYCTEQLHINRSSTTRGHSLKISKQHCKTNVRLRFFSLRVTNTWNNLPDSVISAPSLNTFKNRLDAFYGERKFYVGLEGPPRMGEGYATYLPPSVPA</sequence>
<evidence type="ECO:0000313" key="2">
    <source>
        <dbReference type="Proteomes" id="UP001152320"/>
    </source>
</evidence>
<protein>
    <submittedName>
        <fullName evidence="1">Uncharacterized protein</fullName>
    </submittedName>
</protein>
<dbReference type="OrthoDB" id="6138683at2759"/>
<proteinExistence type="predicted"/>
<comment type="caution">
    <text evidence="1">The sequence shown here is derived from an EMBL/GenBank/DDBJ whole genome shotgun (WGS) entry which is preliminary data.</text>
</comment>
<evidence type="ECO:0000313" key="1">
    <source>
        <dbReference type="EMBL" id="KAJ8037935.1"/>
    </source>
</evidence>
<dbReference type="Proteomes" id="UP001152320">
    <property type="component" value="Chromosome 8"/>
</dbReference>
<dbReference type="AlphaFoldDB" id="A0A9Q1H9S5"/>
<accession>A0A9Q1H9S5</accession>